<feature type="transmembrane region" description="Helical" evidence="1">
    <location>
        <begin position="12"/>
        <end position="36"/>
    </location>
</feature>
<reference evidence="3" key="1">
    <citation type="submission" date="2016-11" db="UniProtKB">
        <authorList>
            <consortium name="WormBaseParasite"/>
        </authorList>
    </citation>
    <scope>IDENTIFICATION</scope>
</reference>
<protein>
    <submittedName>
        <fullName evidence="3">7TM_GPCR_Srx domain-containing protein</fullName>
    </submittedName>
</protein>
<dbReference type="AlphaFoldDB" id="A0A1I7WD19"/>
<dbReference type="Proteomes" id="UP000095283">
    <property type="component" value="Unplaced"/>
</dbReference>
<keyword evidence="1" id="KW-0812">Transmembrane</keyword>
<organism evidence="2 3">
    <name type="scientific">Heterorhabditis bacteriophora</name>
    <name type="common">Entomopathogenic nematode worm</name>
    <dbReference type="NCBI Taxonomy" id="37862"/>
    <lineage>
        <taxon>Eukaryota</taxon>
        <taxon>Metazoa</taxon>
        <taxon>Ecdysozoa</taxon>
        <taxon>Nematoda</taxon>
        <taxon>Chromadorea</taxon>
        <taxon>Rhabditida</taxon>
        <taxon>Rhabditina</taxon>
        <taxon>Rhabditomorpha</taxon>
        <taxon>Strongyloidea</taxon>
        <taxon>Heterorhabditidae</taxon>
        <taxon>Heterorhabditis</taxon>
    </lineage>
</organism>
<accession>A0A1I7WD19</accession>
<evidence type="ECO:0000256" key="1">
    <source>
        <dbReference type="SAM" id="Phobius"/>
    </source>
</evidence>
<dbReference type="WBParaSite" id="Hba_02591">
    <property type="protein sequence ID" value="Hba_02591"/>
    <property type="gene ID" value="Hba_02591"/>
</dbReference>
<name>A0A1I7WD19_HETBA</name>
<evidence type="ECO:0000313" key="3">
    <source>
        <dbReference type="WBParaSite" id="Hba_02591"/>
    </source>
</evidence>
<keyword evidence="1" id="KW-0472">Membrane</keyword>
<sequence>MRIFVMVGKNIFTVHFEIFQIIEFVYNVIGLLSFFFKLNGSIINFCFVRNFLNRNLILLRIFV</sequence>
<keyword evidence="1" id="KW-1133">Transmembrane helix</keyword>
<keyword evidence="2" id="KW-1185">Reference proteome</keyword>
<evidence type="ECO:0000313" key="2">
    <source>
        <dbReference type="Proteomes" id="UP000095283"/>
    </source>
</evidence>
<proteinExistence type="predicted"/>